<keyword evidence="3" id="KW-0812">Transmembrane</keyword>
<dbReference type="FunFam" id="3.30.70.270:FF:000001">
    <property type="entry name" value="Diguanylate cyclase domain protein"/>
    <property type="match status" value="1"/>
</dbReference>
<evidence type="ECO:0000313" key="5">
    <source>
        <dbReference type="EMBL" id="THF50676.1"/>
    </source>
</evidence>
<feature type="transmembrane region" description="Helical" evidence="3">
    <location>
        <begin position="118"/>
        <end position="135"/>
    </location>
</feature>
<keyword evidence="3" id="KW-0472">Membrane</keyword>
<dbReference type="PROSITE" id="PS50887">
    <property type="entry name" value="GGDEF"/>
    <property type="match status" value="1"/>
</dbReference>
<dbReference type="InterPro" id="IPR050469">
    <property type="entry name" value="Diguanylate_Cyclase"/>
</dbReference>
<feature type="transmembrane region" description="Helical" evidence="3">
    <location>
        <begin position="35"/>
        <end position="56"/>
    </location>
</feature>
<reference evidence="5 6" key="1">
    <citation type="submission" date="2019-04" db="EMBL/GenBank/DDBJ databases">
        <title>Rhizobium terrae sp. nov., isolated from a paddy soil.</title>
        <authorList>
            <person name="Lin S.-Y."/>
            <person name="Hameed A."/>
            <person name="Huang H.-I."/>
            <person name="Young C.-C."/>
        </authorList>
    </citation>
    <scope>NUCLEOTIDE SEQUENCE [LARGE SCALE GENOMIC DNA]</scope>
    <source>
        <strain evidence="5 6">CC-HIH110</strain>
    </source>
</reference>
<feature type="transmembrane region" description="Helical" evidence="3">
    <location>
        <begin position="190"/>
        <end position="208"/>
    </location>
</feature>
<dbReference type="SMART" id="SM00267">
    <property type="entry name" value="GGDEF"/>
    <property type="match status" value="1"/>
</dbReference>
<organism evidence="5 6">
    <name type="scientific">Allorhizobium terrae</name>
    <dbReference type="NCBI Taxonomy" id="1848972"/>
    <lineage>
        <taxon>Bacteria</taxon>
        <taxon>Pseudomonadati</taxon>
        <taxon>Pseudomonadota</taxon>
        <taxon>Alphaproteobacteria</taxon>
        <taxon>Hyphomicrobiales</taxon>
        <taxon>Rhizobiaceae</taxon>
        <taxon>Rhizobium/Agrobacterium group</taxon>
        <taxon>Allorhizobium</taxon>
    </lineage>
</organism>
<feature type="transmembrane region" description="Helical" evidence="3">
    <location>
        <begin position="94"/>
        <end position="112"/>
    </location>
</feature>
<evidence type="ECO:0000256" key="2">
    <source>
        <dbReference type="ARBA" id="ARBA00034247"/>
    </source>
</evidence>
<accession>A0A4S3ZYH6</accession>
<proteinExistence type="predicted"/>
<dbReference type="EMBL" id="SSOA01000003">
    <property type="protein sequence ID" value="THF50676.1"/>
    <property type="molecule type" value="Genomic_DNA"/>
</dbReference>
<dbReference type="GO" id="GO:1902201">
    <property type="term" value="P:negative regulation of bacterial-type flagellum-dependent cell motility"/>
    <property type="evidence" value="ECO:0007669"/>
    <property type="project" value="TreeGrafter"/>
</dbReference>
<dbReference type="GO" id="GO:0043709">
    <property type="term" value="P:cell adhesion involved in single-species biofilm formation"/>
    <property type="evidence" value="ECO:0007669"/>
    <property type="project" value="TreeGrafter"/>
</dbReference>
<gene>
    <name evidence="5" type="ORF">E6C51_07385</name>
</gene>
<keyword evidence="6" id="KW-1185">Reference proteome</keyword>
<dbReference type="InterPro" id="IPR000160">
    <property type="entry name" value="GGDEF_dom"/>
</dbReference>
<dbReference type="PANTHER" id="PTHR45138">
    <property type="entry name" value="REGULATORY COMPONENTS OF SENSORY TRANSDUCTION SYSTEM"/>
    <property type="match status" value="1"/>
</dbReference>
<dbReference type="Pfam" id="PF00990">
    <property type="entry name" value="GGDEF"/>
    <property type="match status" value="1"/>
</dbReference>
<feature type="transmembrane region" description="Helical" evidence="3">
    <location>
        <begin position="147"/>
        <end position="170"/>
    </location>
</feature>
<keyword evidence="3" id="KW-1133">Transmembrane helix</keyword>
<dbReference type="SUPFAM" id="SSF55073">
    <property type="entry name" value="Nucleotide cyclase"/>
    <property type="match status" value="1"/>
</dbReference>
<dbReference type="InterPro" id="IPR043128">
    <property type="entry name" value="Rev_trsase/Diguanyl_cyclase"/>
</dbReference>
<dbReference type="PANTHER" id="PTHR45138:SF9">
    <property type="entry name" value="DIGUANYLATE CYCLASE DGCM-RELATED"/>
    <property type="match status" value="1"/>
</dbReference>
<dbReference type="EC" id="2.7.7.65" evidence="1"/>
<feature type="transmembrane region" description="Helical" evidence="3">
    <location>
        <begin position="6"/>
        <end position="28"/>
    </location>
</feature>
<evidence type="ECO:0000256" key="3">
    <source>
        <dbReference type="SAM" id="Phobius"/>
    </source>
</evidence>
<evidence type="ECO:0000313" key="6">
    <source>
        <dbReference type="Proteomes" id="UP000310754"/>
    </source>
</evidence>
<dbReference type="NCBIfam" id="TIGR00254">
    <property type="entry name" value="GGDEF"/>
    <property type="match status" value="1"/>
</dbReference>
<name>A0A4S3ZYH6_9HYPH</name>
<feature type="transmembrane region" description="Helical" evidence="3">
    <location>
        <begin position="62"/>
        <end position="82"/>
    </location>
</feature>
<sequence length="389" mass="41762">MMLDYNSLLSALGLSGLCLLLTLVGTWLGRRESSFLLSWIVGLFLCVAGILSYAFFLWWPTTLAGALAMSLMQSGFCTLYGAAMQFRGGNFPMARIVCLASIASLSITAAFVAHYWGVGFILLNLGATVALLATAHQYWQGRAEAPGILASIALLYGAISLSFLLCAIALVQAGSWVMEGAPDGVSEKINIASCIVGMTGIGVLSLTAHQARITLQHRLEAMTDSLTGIFNRRALFEKYAQKRFKADMAVLVFDIDRFKSINDQHGHAAGDRVIRTFAKELQSAVGVDCVARLGGEEFAAIIEDAPPGRAEWIGERIRRQLQDRDITVNGETIRVTTSVGISYGTDGGMTFEALLKQADDALYSAKRMGRNRIEVASNGAPGASACNLA</sequence>
<dbReference type="Gene3D" id="3.30.70.270">
    <property type="match status" value="1"/>
</dbReference>
<protein>
    <recommendedName>
        <fullName evidence="1">diguanylate cyclase</fullName>
        <ecNumber evidence="1">2.7.7.65</ecNumber>
    </recommendedName>
</protein>
<dbReference type="Proteomes" id="UP000310754">
    <property type="component" value="Unassembled WGS sequence"/>
</dbReference>
<dbReference type="RefSeq" id="WP_190235521.1">
    <property type="nucleotide sequence ID" value="NZ_SSOA01000003.1"/>
</dbReference>
<dbReference type="AlphaFoldDB" id="A0A4S3ZYH6"/>
<evidence type="ECO:0000259" key="4">
    <source>
        <dbReference type="PROSITE" id="PS50887"/>
    </source>
</evidence>
<comment type="catalytic activity">
    <reaction evidence="2">
        <text>2 GTP = 3',3'-c-di-GMP + 2 diphosphate</text>
        <dbReference type="Rhea" id="RHEA:24898"/>
        <dbReference type="ChEBI" id="CHEBI:33019"/>
        <dbReference type="ChEBI" id="CHEBI:37565"/>
        <dbReference type="ChEBI" id="CHEBI:58805"/>
        <dbReference type="EC" id="2.7.7.65"/>
    </reaction>
</comment>
<dbReference type="CDD" id="cd01949">
    <property type="entry name" value="GGDEF"/>
    <property type="match status" value="1"/>
</dbReference>
<feature type="domain" description="GGDEF" evidence="4">
    <location>
        <begin position="246"/>
        <end position="378"/>
    </location>
</feature>
<dbReference type="GO" id="GO:0005886">
    <property type="term" value="C:plasma membrane"/>
    <property type="evidence" value="ECO:0007669"/>
    <property type="project" value="TreeGrafter"/>
</dbReference>
<dbReference type="InterPro" id="IPR029787">
    <property type="entry name" value="Nucleotide_cyclase"/>
</dbReference>
<evidence type="ECO:0000256" key="1">
    <source>
        <dbReference type="ARBA" id="ARBA00012528"/>
    </source>
</evidence>
<dbReference type="GO" id="GO:0052621">
    <property type="term" value="F:diguanylate cyclase activity"/>
    <property type="evidence" value="ECO:0007669"/>
    <property type="project" value="UniProtKB-EC"/>
</dbReference>
<comment type="caution">
    <text evidence="5">The sequence shown here is derived from an EMBL/GenBank/DDBJ whole genome shotgun (WGS) entry which is preliminary data.</text>
</comment>